<name>A0ABW1VAH4_9MICO</name>
<keyword evidence="1" id="KW-1133">Transmembrane helix</keyword>
<gene>
    <name evidence="2" type="ORF">ACFQB0_02435</name>
</gene>
<dbReference type="Proteomes" id="UP001596306">
    <property type="component" value="Unassembled WGS sequence"/>
</dbReference>
<sequence>METTSTDLLMRAVFAATKDEFDPNTVTPGVWGFVITFTIAAVVVLLVMDMVRRVRRTNYKAEIHEKLQAELAARAELAAKNEAERGTSAASGGGVEKR</sequence>
<keyword evidence="3" id="KW-1185">Reference proteome</keyword>
<dbReference type="EMBL" id="JBHSTP010000001">
    <property type="protein sequence ID" value="MFC6354971.1"/>
    <property type="molecule type" value="Genomic_DNA"/>
</dbReference>
<comment type="caution">
    <text evidence="2">The sequence shown here is derived from an EMBL/GenBank/DDBJ whole genome shotgun (WGS) entry which is preliminary data.</text>
</comment>
<feature type="transmembrane region" description="Helical" evidence="1">
    <location>
        <begin position="30"/>
        <end position="51"/>
    </location>
</feature>
<keyword evidence="1" id="KW-0812">Transmembrane</keyword>
<protein>
    <submittedName>
        <fullName evidence="2">Uncharacterized protein</fullName>
    </submittedName>
</protein>
<evidence type="ECO:0000313" key="2">
    <source>
        <dbReference type="EMBL" id="MFC6354971.1"/>
    </source>
</evidence>
<accession>A0ABW1VAH4</accession>
<dbReference type="RefSeq" id="WP_386727152.1">
    <property type="nucleotide sequence ID" value="NZ_JBHSTP010000001.1"/>
</dbReference>
<proteinExistence type="predicted"/>
<evidence type="ECO:0000256" key="1">
    <source>
        <dbReference type="SAM" id="Phobius"/>
    </source>
</evidence>
<evidence type="ECO:0000313" key="3">
    <source>
        <dbReference type="Proteomes" id="UP001596306"/>
    </source>
</evidence>
<organism evidence="2 3">
    <name type="scientific">Luethyella okanaganae</name>
    <dbReference type="NCBI Taxonomy" id="69372"/>
    <lineage>
        <taxon>Bacteria</taxon>
        <taxon>Bacillati</taxon>
        <taxon>Actinomycetota</taxon>
        <taxon>Actinomycetes</taxon>
        <taxon>Micrococcales</taxon>
        <taxon>Microbacteriaceae</taxon>
        <taxon>Luethyella</taxon>
    </lineage>
</organism>
<reference evidence="3" key="1">
    <citation type="journal article" date="2019" name="Int. J. Syst. Evol. Microbiol.">
        <title>The Global Catalogue of Microorganisms (GCM) 10K type strain sequencing project: providing services to taxonomists for standard genome sequencing and annotation.</title>
        <authorList>
            <consortium name="The Broad Institute Genomics Platform"/>
            <consortium name="The Broad Institute Genome Sequencing Center for Infectious Disease"/>
            <person name="Wu L."/>
            <person name="Ma J."/>
        </authorList>
    </citation>
    <scope>NUCLEOTIDE SEQUENCE [LARGE SCALE GENOMIC DNA]</scope>
    <source>
        <strain evidence="3">CCUG 43304</strain>
    </source>
</reference>
<keyword evidence="1" id="KW-0472">Membrane</keyword>